<reference evidence="2" key="1">
    <citation type="submission" date="2020-01" db="EMBL/GenBank/DDBJ databases">
        <authorList>
            <person name="Chen W.-M."/>
        </authorList>
    </citation>
    <scope>NUCLEOTIDE SEQUENCE</scope>
    <source>
        <strain evidence="2">CYK-10</strain>
    </source>
</reference>
<keyword evidence="3" id="KW-1185">Reference proteome</keyword>
<dbReference type="InterPro" id="IPR027787">
    <property type="entry name" value="Alpha/beta-hydrolase_catalytic"/>
</dbReference>
<evidence type="ECO:0000313" key="2">
    <source>
        <dbReference type="EMBL" id="NBZ89911.1"/>
    </source>
</evidence>
<feature type="domain" description="Alpha/beta-hydrolase catalytic" evidence="1">
    <location>
        <begin position="42"/>
        <end position="177"/>
    </location>
</feature>
<protein>
    <recommendedName>
        <fullName evidence="1">Alpha/beta-hydrolase catalytic domain-containing protein</fullName>
    </recommendedName>
</protein>
<dbReference type="AlphaFoldDB" id="A0AAE4YC30"/>
<sequence length="184" mass="20064">MSNQLLSRHNLSTISSVQDQCTVFGDLVRNSASQNFQNAAFLLHKRVRAGHHGQALISSVHRYWRALPKESRPRLYIHGLSLGAWSSMHGTNLFALLDDPIDGAFWVGPPFPSALWQGIVASREPGSPYVAPVLGDGGLVRFASNHASASGPDGWGAMRLAFLQYASDPIVFVSLRLWPSDAIC</sequence>
<organism evidence="2 3">
    <name type="scientific">Stagnihabitans tardus</name>
    <dbReference type="NCBI Taxonomy" id="2699202"/>
    <lineage>
        <taxon>Bacteria</taxon>
        <taxon>Pseudomonadati</taxon>
        <taxon>Pseudomonadota</taxon>
        <taxon>Alphaproteobacteria</taxon>
        <taxon>Rhodobacterales</taxon>
        <taxon>Paracoccaceae</taxon>
        <taxon>Stagnihabitans</taxon>
    </lineage>
</organism>
<accession>A0AAE4YC30</accession>
<dbReference type="Proteomes" id="UP001193501">
    <property type="component" value="Unassembled WGS sequence"/>
</dbReference>
<gene>
    <name evidence="2" type="ORF">GV832_20190</name>
</gene>
<dbReference type="Pfam" id="PF10081">
    <property type="entry name" value="Abhydrolase_9"/>
    <property type="match status" value="1"/>
</dbReference>
<name>A0AAE4YC30_9RHOB</name>
<proteinExistence type="predicted"/>
<evidence type="ECO:0000259" key="1">
    <source>
        <dbReference type="Pfam" id="PF10081"/>
    </source>
</evidence>
<comment type="caution">
    <text evidence="2">The sequence shown here is derived from an EMBL/GenBank/DDBJ whole genome shotgun (WGS) entry which is preliminary data.</text>
</comment>
<evidence type="ECO:0000313" key="3">
    <source>
        <dbReference type="Proteomes" id="UP001193501"/>
    </source>
</evidence>
<dbReference type="EMBL" id="JAABNR010000038">
    <property type="protein sequence ID" value="NBZ89911.1"/>
    <property type="molecule type" value="Genomic_DNA"/>
</dbReference>